<dbReference type="Proteomes" id="UP001497700">
    <property type="component" value="Unassembled WGS sequence"/>
</dbReference>
<reference evidence="1 2" key="1">
    <citation type="journal article" date="2022" name="New Phytol.">
        <title>Ecological generalism drives hyperdiversity of secondary metabolite gene clusters in xylarialean endophytes.</title>
        <authorList>
            <person name="Franco M.E.E."/>
            <person name="Wisecaver J.H."/>
            <person name="Arnold A.E."/>
            <person name="Ju Y.M."/>
            <person name="Slot J.C."/>
            <person name="Ahrendt S."/>
            <person name="Moore L.P."/>
            <person name="Eastman K.E."/>
            <person name="Scott K."/>
            <person name="Konkel Z."/>
            <person name="Mondo S.J."/>
            <person name="Kuo A."/>
            <person name="Hayes R.D."/>
            <person name="Haridas S."/>
            <person name="Andreopoulos B."/>
            <person name="Riley R."/>
            <person name="LaButti K."/>
            <person name="Pangilinan J."/>
            <person name="Lipzen A."/>
            <person name="Amirebrahimi M."/>
            <person name="Yan J."/>
            <person name="Adam C."/>
            <person name="Keymanesh K."/>
            <person name="Ng V."/>
            <person name="Louie K."/>
            <person name="Northen T."/>
            <person name="Drula E."/>
            <person name="Henrissat B."/>
            <person name="Hsieh H.M."/>
            <person name="Youens-Clark K."/>
            <person name="Lutzoni F."/>
            <person name="Miadlikowska J."/>
            <person name="Eastwood D.C."/>
            <person name="Hamelin R.C."/>
            <person name="Grigoriev I.V."/>
            <person name="U'Ren J.M."/>
        </authorList>
    </citation>
    <scope>NUCLEOTIDE SEQUENCE [LARGE SCALE GENOMIC DNA]</scope>
    <source>
        <strain evidence="1 2">CBS 119005</strain>
    </source>
</reference>
<gene>
    <name evidence="1" type="ORF">F4820DRAFT_456852</name>
</gene>
<dbReference type="EMBL" id="MU393445">
    <property type="protein sequence ID" value="KAI4867640.1"/>
    <property type="molecule type" value="Genomic_DNA"/>
</dbReference>
<protein>
    <submittedName>
        <fullName evidence="1">HET-domain-containing protein</fullName>
    </submittedName>
</protein>
<name>A0ACB9Z7B2_9PEZI</name>
<sequence length="1138" mass="130996">MIDDRLVKVVEPFGEGCSEFVPEDQIMDLLSKENVSTTLRQFDVPLGKELLNFILYRAKRLFLTLVRIRQVNAIPQLKAEGFCDDHLPLGVEKCYDNSSPNHWIVGPLDETTGELRQKGWPRTFESWDYSNVDRFFIYQWCFLTPIFGEAGSFFQRFDKSRQLPFTKVSRGPGQASGQAGEVYQVTIHKSHTTFEPAMVALKSFKRREYLNKEKDYFNKELEMLREIKKLKHDHLINPLAAFENTRLQCALFPWCDGGAESSTPRDNELVLWTMRQIAGLCDCLKLLWSCNCRHGDLKPQNILYKGNRGNFLIADVGISKIHLEKTRDRNNGTSTTSATRRHGAPEFFAHGTSGQPLSRDFDTWSMGSVMYEWLYWLLYRYEGVLKLEQQSQFWENINGEIRVALTVRSSIEEMRNKINVESSDNALKDLLSLIEQRLLVIETSLVRSDRVRAKAPELSERMDEIKTKAEKDPSYRFSAKIWDKTGVSLTLPDRQRQDNNRMEDLAASKQPTSPHPDRYDTKRKQLDDVWNSQSDNEFGQQVLKELDWAFPKTSSWEVVLCYSCKQLDVWSPDFELRYDISDLKEKSKACRFCALLYQCLLDNMENPEVGKLICDKSTLRVENVQTPLISIYVDTTSDPKTSRRAQLGFPQLPKPGSPAQLTLLRKWLEDCDKNHECKPAESEPDKSRMPRRLIDVGSESKPTLRLVDTGKTRAKYIALSHCWGNVPQGSSFCTYQYNIEERKEGIDFDKLPRTFQDAVRMTRGLGIQYLWVDSICIIQKDMADWGAHAGGMENIFSSAYCTLAASSAKSYADGFLGHRDDRPCVTVQKKGGTLYFCKCIDNFRRDVEEAVLNKRGWVLQERVLSRRTIHFTSNQIYWECGKGVHCETLARLHNSKAEFLGDPDFPNYALRYFREGRIVLFQTLYKMYSRLAFTEPTDRSVGIIGLERRLARTFETAGDYGILGWYLRRSLMWMRDGVDELTRIEYPDDRTVPSWSWMAYSGPISYIAAPFNEVDWENSDSWIIFDENGRLRNETQARGGKPDPQIEALAKDINMSDYKSEILKRLTFDEGSIHELSTLRCVVFGVDKQGDQEQQRHYVMAIKPCPAGGRSNVYVRVGVGSLLGRHISTTPGELVLIR</sequence>
<accession>A0ACB9Z7B2</accession>
<keyword evidence="2" id="KW-1185">Reference proteome</keyword>
<organism evidence="1 2">
    <name type="scientific">Hypoxylon rubiginosum</name>
    <dbReference type="NCBI Taxonomy" id="110542"/>
    <lineage>
        <taxon>Eukaryota</taxon>
        <taxon>Fungi</taxon>
        <taxon>Dikarya</taxon>
        <taxon>Ascomycota</taxon>
        <taxon>Pezizomycotina</taxon>
        <taxon>Sordariomycetes</taxon>
        <taxon>Xylariomycetidae</taxon>
        <taxon>Xylariales</taxon>
        <taxon>Hypoxylaceae</taxon>
        <taxon>Hypoxylon</taxon>
    </lineage>
</organism>
<comment type="caution">
    <text evidence="1">The sequence shown here is derived from an EMBL/GenBank/DDBJ whole genome shotgun (WGS) entry which is preliminary data.</text>
</comment>
<evidence type="ECO:0000313" key="1">
    <source>
        <dbReference type="EMBL" id="KAI4867640.1"/>
    </source>
</evidence>
<evidence type="ECO:0000313" key="2">
    <source>
        <dbReference type="Proteomes" id="UP001497700"/>
    </source>
</evidence>
<proteinExistence type="predicted"/>